<protein>
    <recommendedName>
        <fullName evidence="1">Ice-binding protein C-terminal domain-containing protein</fullName>
    </recommendedName>
</protein>
<dbReference type="EMBL" id="POSP01000003">
    <property type="protein sequence ID" value="PND37993.1"/>
    <property type="molecule type" value="Genomic_DNA"/>
</dbReference>
<sequence>MRPVAALNRRVNKPKHPVAGGVARRCAGKIRIRSNPCLSGACRSACFWCWRQPGGREQGPRTRRRTPHGIDAFHPRGRTNTMAFTSTIFSKTLIGAAAALTLMSAQAAPVSLSYSGHGTSSWWTAAKATGTGSFETNSGQFSGDISYTDLKSFSFHLQIELDGVTENFFYGLDQLSNFWATVDNSGFTNFYLRTEYVRGDQRGGQGLNFEGLGADEARTHHFDIPGPFTIGQLKATFGPDNHVPEPATLALTLAALGLAGVVGRGRRSSQGKA</sequence>
<organism evidence="2 3">
    <name type="scientific">Kinneretia aquatilis</name>
    <dbReference type="NCBI Taxonomy" id="2070761"/>
    <lineage>
        <taxon>Bacteria</taxon>
        <taxon>Pseudomonadati</taxon>
        <taxon>Pseudomonadota</taxon>
        <taxon>Betaproteobacteria</taxon>
        <taxon>Burkholderiales</taxon>
        <taxon>Sphaerotilaceae</taxon>
        <taxon>Roseateles</taxon>
    </lineage>
</organism>
<accession>A0A2N8KX09</accession>
<dbReference type="AlphaFoldDB" id="A0A2N8KX09"/>
<name>A0A2N8KX09_9BURK</name>
<dbReference type="NCBIfam" id="TIGR02595">
    <property type="entry name" value="PEP_CTERM"/>
    <property type="match status" value="1"/>
</dbReference>
<evidence type="ECO:0000259" key="1">
    <source>
        <dbReference type="Pfam" id="PF07589"/>
    </source>
</evidence>
<dbReference type="InterPro" id="IPR013424">
    <property type="entry name" value="Ice-binding_C"/>
</dbReference>
<evidence type="ECO:0000313" key="3">
    <source>
        <dbReference type="Proteomes" id="UP000235916"/>
    </source>
</evidence>
<gene>
    <name evidence="2" type="ORF">C1O66_10955</name>
</gene>
<feature type="domain" description="Ice-binding protein C-terminal" evidence="1">
    <location>
        <begin position="243"/>
        <end position="267"/>
    </location>
</feature>
<proteinExistence type="predicted"/>
<dbReference type="Pfam" id="PF07589">
    <property type="entry name" value="PEP-CTERM"/>
    <property type="match status" value="1"/>
</dbReference>
<keyword evidence="3" id="KW-1185">Reference proteome</keyword>
<evidence type="ECO:0000313" key="2">
    <source>
        <dbReference type="EMBL" id="PND37993.1"/>
    </source>
</evidence>
<comment type="caution">
    <text evidence="2">The sequence shown here is derived from an EMBL/GenBank/DDBJ whole genome shotgun (WGS) entry which is preliminary data.</text>
</comment>
<dbReference type="Proteomes" id="UP000235916">
    <property type="component" value="Unassembled WGS sequence"/>
</dbReference>
<reference evidence="2 3" key="1">
    <citation type="submission" date="2018-01" db="EMBL/GenBank/DDBJ databases">
        <title>Draft genome sequence of Paucibacter aquatile CR182 isolated from freshwater of the Nakdong River.</title>
        <authorList>
            <person name="Choi A."/>
            <person name="Chung E.J."/>
        </authorList>
    </citation>
    <scope>NUCLEOTIDE SEQUENCE [LARGE SCALE GENOMIC DNA]</scope>
    <source>
        <strain evidence="2 3">CR182</strain>
    </source>
</reference>